<feature type="compositionally biased region" description="Low complexity" evidence="6">
    <location>
        <begin position="784"/>
        <end position="796"/>
    </location>
</feature>
<sequence length="890" mass="100821">MNGEQQIDADAGSGVEEVELSWEDYLEETGSTAVPYGSFKHVDTRLQNGFAPGMKLEVVVKTDPETYWVATIITTCEQLLLLRYDGYGEDRRADFWCDIRKADLYPIGWCEQNKKTLEAPEGDIPKWRYSERINIKGWTKIHRQMQIEKKAGVSVLISDKGGIQIRKHCIRDKVSDLDEFLRQTLMGACSPPVPLLEGLRNGRNPLDLIAPGSRLECQAFQESLSTWIVTVVDNIGGRLKLRYEGLESSDNFEHWLYYLDPFLHHVGWAAQQGYELQPPSAIRHLKTEVEWQEILAKVKEEEEEPLPSYLFKDKQVIGAHSFSVNMKLEAVDPWSPFGISPATIVKVFDEKYFLVEMDDLRPENRAQRSFVCHADSPGIFPVQWGLKNGLHISPPPGYPGQDFDWADYLKQCGAEAAPQRCFPPSISEHEFKENMKLEAVNPLLPEEVCVATITAVRGSYLWLQLEGSKKPIPEFIVNVESMDIFPLGWCETNGHPLSTPRRARVHKQRKVAVVQPEKQIPSSRTVHEGLKNQELSSTDSVMINGKYCCPKIYFNHRCFSGPYLNKGRIAELPQCVGPGNCVLVLREVLTLLINAAYKPSRVLRELQLDKDSVWHGCGEVLKAKYKGKSYRATVEIVKTADRVTEFCRQTCIKLECCPNLFGPRMVLDKCSENCSVLTKTKYTHYYGKKKNKRIGRPPGGHSNLACALKKASKRRKRRKNVFVHKKKRSSASVDNTPAGSPQGSGGEDEDDPDEGDDDSLSEGSTSEQQDELQEESEMSEKKSCSSSPTQSEISTSLPPDRQRRKRELRTFSFSDDENKPPSPKEIRIEVSERLHLDSNPLKWSVADVVRFIRSTDCAPLARIFLDQQRRHLDQSKSFKTVSSGTSENHL</sequence>
<dbReference type="PANTHER" id="PTHR12247:SF77">
    <property type="entry name" value="SCM-LIKE WITH FOUR MBT DOMAINS PROTEIN 1"/>
    <property type="match status" value="1"/>
</dbReference>
<dbReference type="SUPFAM" id="SSF63748">
    <property type="entry name" value="Tudor/PWWP/MBT"/>
    <property type="match status" value="4"/>
</dbReference>
<comment type="subcellular location">
    <subcellularLocation>
        <location evidence="1">Nucleus</location>
    </subcellularLocation>
</comment>
<dbReference type="FunFam" id="2.30.30.140:FF:000072">
    <property type="entry name" value="Scm like with four mbt domains 2"/>
    <property type="match status" value="1"/>
</dbReference>
<feature type="repeat" description="MBT" evidence="5">
    <location>
        <begin position="403"/>
        <end position="500"/>
    </location>
</feature>
<dbReference type="Proteomes" id="UP000245320">
    <property type="component" value="Chromosome 10"/>
</dbReference>
<feature type="compositionally biased region" description="Acidic residues" evidence="6">
    <location>
        <begin position="746"/>
        <end position="760"/>
    </location>
</feature>
<dbReference type="InterPro" id="IPR050548">
    <property type="entry name" value="PcG_chromatin_remod_factors"/>
</dbReference>
<evidence type="ECO:0000256" key="2">
    <source>
        <dbReference type="ARBA" id="ARBA00022491"/>
    </source>
</evidence>
<feature type="compositionally biased region" description="Acidic residues" evidence="6">
    <location>
        <begin position="768"/>
        <end position="777"/>
    </location>
</feature>
<keyword evidence="4" id="KW-0539">Nucleus</keyword>
<evidence type="ECO:0000256" key="4">
    <source>
        <dbReference type="ARBA" id="ARBA00023242"/>
    </source>
</evidence>
<dbReference type="Pfam" id="PF02820">
    <property type="entry name" value="MBT"/>
    <property type="match status" value="4"/>
</dbReference>
<accession>A0A2U4CCM7</accession>
<organism evidence="8 9">
    <name type="scientific">Tursiops truncatus</name>
    <name type="common">Atlantic bottle-nosed dolphin</name>
    <name type="synonym">Delphinus truncatus</name>
    <dbReference type="NCBI Taxonomy" id="9739"/>
    <lineage>
        <taxon>Eukaryota</taxon>
        <taxon>Metazoa</taxon>
        <taxon>Chordata</taxon>
        <taxon>Craniata</taxon>
        <taxon>Vertebrata</taxon>
        <taxon>Euteleostomi</taxon>
        <taxon>Mammalia</taxon>
        <taxon>Eutheria</taxon>
        <taxon>Laurasiatheria</taxon>
        <taxon>Artiodactyla</taxon>
        <taxon>Whippomorpha</taxon>
        <taxon>Cetacea</taxon>
        <taxon>Odontoceti</taxon>
        <taxon>Delphinidae</taxon>
        <taxon>Tursiops</taxon>
    </lineage>
</organism>
<dbReference type="Gene3D" id="3.90.1150.190">
    <property type="entry name" value="SLED domain"/>
    <property type="match status" value="1"/>
</dbReference>
<dbReference type="RefSeq" id="XP_019803190.1">
    <property type="nucleotide sequence ID" value="XM_019947631.2"/>
</dbReference>
<gene>
    <name evidence="9" type="primary">SFMBT1</name>
</gene>
<evidence type="ECO:0000313" key="8">
    <source>
        <dbReference type="Proteomes" id="UP000245320"/>
    </source>
</evidence>
<dbReference type="GO" id="GO:0042393">
    <property type="term" value="F:histone binding"/>
    <property type="evidence" value="ECO:0007669"/>
    <property type="project" value="TreeGrafter"/>
</dbReference>
<keyword evidence="2" id="KW-0678">Repressor</keyword>
<feature type="compositionally biased region" description="Basic and acidic residues" evidence="6">
    <location>
        <begin position="816"/>
        <end position="826"/>
    </location>
</feature>
<evidence type="ECO:0000313" key="9">
    <source>
        <dbReference type="RefSeq" id="XP_019803190.1"/>
    </source>
</evidence>
<feature type="domain" description="SLED" evidence="7">
    <location>
        <begin position="549"/>
        <end position="663"/>
    </location>
</feature>
<name>A0A2U4CCM7_TURTR</name>
<dbReference type="GO" id="GO:0005634">
    <property type="term" value="C:nucleus"/>
    <property type="evidence" value="ECO:0007669"/>
    <property type="project" value="UniProtKB-SubCell"/>
</dbReference>
<dbReference type="InterPro" id="IPR047351">
    <property type="entry name" value="MBT_SFMBT1_rpt3"/>
</dbReference>
<dbReference type="CDD" id="cd20117">
    <property type="entry name" value="MBT_SFMBT1_rpt4"/>
    <property type="match status" value="1"/>
</dbReference>
<dbReference type="PROSITE" id="PS51079">
    <property type="entry name" value="MBT"/>
    <property type="match status" value="4"/>
</dbReference>
<dbReference type="InterPro" id="IPR004092">
    <property type="entry name" value="Mbt"/>
</dbReference>
<dbReference type="CDD" id="cd20115">
    <property type="entry name" value="MBT_SFMBT1_rpt3"/>
    <property type="match status" value="1"/>
</dbReference>
<dbReference type="FunFam" id="2.30.30.140:FF:000060">
    <property type="entry name" value="Scm-like with four mbt domains 1, isoform CRA_b"/>
    <property type="match status" value="1"/>
</dbReference>
<dbReference type="Pfam" id="PF12140">
    <property type="entry name" value="SLED"/>
    <property type="match status" value="1"/>
</dbReference>
<proteinExistence type="predicted"/>
<dbReference type="InterPro" id="IPR021987">
    <property type="entry name" value="SLED"/>
</dbReference>
<feature type="repeat" description="MBT" evidence="5">
    <location>
        <begin position="20"/>
        <end position="120"/>
    </location>
</feature>
<dbReference type="Gene3D" id="2.30.30.140">
    <property type="match status" value="4"/>
</dbReference>
<feature type="region of interest" description="Disordered" evidence="6">
    <location>
        <begin position="688"/>
        <end position="826"/>
    </location>
</feature>
<dbReference type="GO" id="GO:0045892">
    <property type="term" value="P:negative regulation of DNA-templated transcription"/>
    <property type="evidence" value="ECO:0007669"/>
    <property type="project" value="TreeGrafter"/>
</dbReference>
<dbReference type="InterPro" id="IPR038348">
    <property type="entry name" value="SLED_sf"/>
</dbReference>
<dbReference type="GeneID" id="101334049"/>
<evidence type="ECO:0000256" key="1">
    <source>
        <dbReference type="ARBA" id="ARBA00004123"/>
    </source>
</evidence>
<evidence type="ECO:0000256" key="6">
    <source>
        <dbReference type="SAM" id="MobiDB-lite"/>
    </source>
</evidence>
<keyword evidence="8" id="KW-1185">Reference proteome</keyword>
<dbReference type="PANTHER" id="PTHR12247">
    <property type="entry name" value="POLYCOMB GROUP PROTEIN"/>
    <property type="match status" value="1"/>
</dbReference>
<evidence type="ECO:0000256" key="3">
    <source>
        <dbReference type="ARBA" id="ARBA00022737"/>
    </source>
</evidence>
<feature type="compositionally biased region" description="Polar residues" evidence="6">
    <location>
        <begin position="730"/>
        <end position="741"/>
    </location>
</feature>
<protein>
    <submittedName>
        <fullName evidence="9">Scm-like with four MBT domains protein 1 isoform X2</fullName>
    </submittedName>
</protein>
<dbReference type="FunFam" id="3.90.1150.190:FF:000002">
    <property type="entry name" value="Scm-like with four MBT domains protein 2"/>
    <property type="match status" value="1"/>
</dbReference>
<dbReference type="AlphaFoldDB" id="A0A2U4CCM7"/>
<dbReference type="SMART" id="SM00561">
    <property type="entry name" value="MBT"/>
    <property type="match status" value="4"/>
</dbReference>
<evidence type="ECO:0000259" key="7">
    <source>
        <dbReference type="Pfam" id="PF12140"/>
    </source>
</evidence>
<dbReference type="FunFam" id="2.30.30.140:FF:000010">
    <property type="entry name" value="MBT domain-containing protein 1 isoform X1"/>
    <property type="match status" value="1"/>
</dbReference>
<dbReference type="CDD" id="cd20113">
    <property type="entry name" value="MBT_SFMBT1_rpt2"/>
    <property type="match status" value="1"/>
</dbReference>
<keyword evidence="3" id="KW-0677">Repeat</keyword>
<dbReference type="OrthoDB" id="5917609at2759"/>
<feature type="repeat" description="MBT" evidence="5">
    <location>
        <begin position="289"/>
        <end position="395"/>
    </location>
</feature>
<dbReference type="GO" id="GO:0003682">
    <property type="term" value="F:chromatin binding"/>
    <property type="evidence" value="ECO:0007669"/>
    <property type="project" value="TreeGrafter"/>
</dbReference>
<dbReference type="InterPro" id="IPR047352">
    <property type="entry name" value="MBT_SFMBT1_rpt2"/>
</dbReference>
<evidence type="ECO:0000256" key="5">
    <source>
        <dbReference type="PROSITE-ProRule" id="PRU00459"/>
    </source>
</evidence>
<feature type="repeat" description="MBT" evidence="5">
    <location>
        <begin position="175"/>
        <end position="279"/>
    </location>
</feature>
<reference evidence="9" key="1">
    <citation type="submission" date="2025-08" db="UniProtKB">
        <authorList>
            <consortium name="RefSeq"/>
        </authorList>
    </citation>
    <scope>IDENTIFICATION</scope>
    <source>
        <tissue evidence="9">Spleen</tissue>
    </source>
</reference>
<dbReference type="CTD" id="51460"/>
<feature type="compositionally biased region" description="Basic residues" evidence="6">
    <location>
        <begin position="710"/>
        <end position="729"/>
    </location>
</feature>